<feature type="compositionally biased region" description="Low complexity" evidence="2">
    <location>
        <begin position="579"/>
        <end position="590"/>
    </location>
</feature>
<dbReference type="GeneID" id="71998722"/>
<protein>
    <submittedName>
        <fullName evidence="3">Uncharacterized protein</fullName>
    </submittedName>
</protein>
<feature type="region of interest" description="Disordered" evidence="2">
    <location>
        <begin position="236"/>
        <end position="341"/>
    </location>
</feature>
<proteinExistence type="predicted"/>
<dbReference type="RefSeq" id="XP_047783111.1">
    <property type="nucleotide sequence ID" value="XM_047917990.1"/>
</dbReference>
<sequence>MTSTPPKATNSLPFVPLTPDSIDIERGRSTSPAPSEPGSPSPGHPRRRSRSRLSSLSLRRRPASVVHMSSEPIVLTAEALLAIETDADRRLAVSVPALPSETAHLREGSSDSEAGLDDSKTPIAPTANGNGPHGIRARVLSLSKRTRPAGVMHMSSEPNLSGQAQAQAIAESLLNSRAARASGSESASLHSKTSEPALSAAAAKPRSRVLSLSLRRRPGSMASAAGAPTAKALAEAIATGMPPESTTKPANGDGQAFPMTPPPSEPRTSVEHEADVKSVTSVESGAASGQEAGPGPSAKKRTRVLSLSMKRPGSILRRQGSVTSVSSGSKSHTEEPLPINPSYVQSQLDEARASLRSKEGVVAVLEHERDNMRRELEEAQNEMKGLQEAIEEKREELGSLEEVQTALAIREELKQAKEAANVQDELVGFLQGRLAEVELTAEAERLAKQSSDERAAASEADCVTLKEDKLRLQAEMSKKERELGELQNRYTQVLARAAELDAQKRERAAKVAALEAALREARDGQTRAEENLREAMERIAALEEERAQSSSQEEEVMKLVDEERRELLEQLRAAQVQAQAQNGSANAQAARTPAGRRHTAPRRSAWASIWVRLVAPRDRLRTALTGLLARQTNPYVEILGVVAAVLGTRALLWWFGQLDWRELLRVTSCDAGAFAHGCLRAVGSSASS</sequence>
<reference evidence="3 4" key="1">
    <citation type="journal article" date="2021" name="Environ. Microbiol.">
        <title>Gene family expansions and transcriptome signatures uncover fungal adaptations to wood decay.</title>
        <authorList>
            <person name="Hage H."/>
            <person name="Miyauchi S."/>
            <person name="Viragh M."/>
            <person name="Drula E."/>
            <person name="Min B."/>
            <person name="Chaduli D."/>
            <person name="Navarro D."/>
            <person name="Favel A."/>
            <person name="Norest M."/>
            <person name="Lesage-Meessen L."/>
            <person name="Balint B."/>
            <person name="Merenyi Z."/>
            <person name="de Eugenio L."/>
            <person name="Morin E."/>
            <person name="Martinez A.T."/>
            <person name="Baldrian P."/>
            <person name="Stursova M."/>
            <person name="Martinez M.J."/>
            <person name="Novotny C."/>
            <person name="Magnuson J.K."/>
            <person name="Spatafora J.W."/>
            <person name="Maurice S."/>
            <person name="Pangilinan J."/>
            <person name="Andreopoulos W."/>
            <person name="LaButti K."/>
            <person name="Hundley H."/>
            <person name="Na H."/>
            <person name="Kuo A."/>
            <person name="Barry K."/>
            <person name="Lipzen A."/>
            <person name="Henrissat B."/>
            <person name="Riley R."/>
            <person name="Ahrendt S."/>
            <person name="Nagy L.G."/>
            <person name="Grigoriev I.V."/>
            <person name="Martin F."/>
            <person name="Rosso M.N."/>
        </authorList>
    </citation>
    <scope>NUCLEOTIDE SEQUENCE [LARGE SCALE GENOMIC DNA]</scope>
    <source>
        <strain evidence="3 4">CIRM-BRFM 1785</strain>
    </source>
</reference>
<evidence type="ECO:0000256" key="1">
    <source>
        <dbReference type="SAM" id="Coils"/>
    </source>
</evidence>
<feature type="region of interest" description="Disordered" evidence="2">
    <location>
        <begin position="579"/>
        <end position="598"/>
    </location>
</feature>
<feature type="coiled-coil region" evidence="1">
    <location>
        <begin position="355"/>
        <end position="406"/>
    </location>
</feature>
<comment type="caution">
    <text evidence="3">The sequence shown here is derived from an EMBL/GenBank/DDBJ whole genome shotgun (WGS) entry which is preliminary data.</text>
</comment>
<feature type="compositionally biased region" description="Polar residues" evidence="2">
    <location>
        <begin position="1"/>
        <end position="12"/>
    </location>
</feature>
<accession>A0ABQ8KU53</accession>
<keyword evidence="1" id="KW-0175">Coiled coil</keyword>
<keyword evidence="4" id="KW-1185">Reference proteome</keyword>
<name>A0ABQ8KU53_9APHY</name>
<feature type="region of interest" description="Disordered" evidence="2">
    <location>
        <begin position="102"/>
        <end position="134"/>
    </location>
</feature>
<dbReference type="EMBL" id="JADCUA010000003">
    <property type="protein sequence ID" value="KAH9841812.1"/>
    <property type="molecule type" value="Genomic_DNA"/>
</dbReference>
<feature type="region of interest" description="Disordered" evidence="2">
    <location>
        <begin position="184"/>
        <end position="209"/>
    </location>
</feature>
<dbReference type="Proteomes" id="UP000814176">
    <property type="component" value="Unassembled WGS sequence"/>
</dbReference>
<feature type="compositionally biased region" description="Pro residues" evidence="2">
    <location>
        <begin position="34"/>
        <end position="43"/>
    </location>
</feature>
<evidence type="ECO:0000313" key="3">
    <source>
        <dbReference type="EMBL" id="KAH9841812.1"/>
    </source>
</evidence>
<feature type="compositionally biased region" description="Low complexity" evidence="2">
    <location>
        <begin position="320"/>
        <end position="330"/>
    </location>
</feature>
<feature type="region of interest" description="Disordered" evidence="2">
    <location>
        <begin position="1"/>
        <end position="69"/>
    </location>
</feature>
<evidence type="ECO:0000256" key="2">
    <source>
        <dbReference type="SAM" id="MobiDB-lite"/>
    </source>
</evidence>
<gene>
    <name evidence="3" type="ORF">C8Q71DRAFT_349364</name>
</gene>
<evidence type="ECO:0000313" key="4">
    <source>
        <dbReference type="Proteomes" id="UP000814176"/>
    </source>
</evidence>
<organism evidence="3 4">
    <name type="scientific">Rhodofomes roseus</name>
    <dbReference type="NCBI Taxonomy" id="34475"/>
    <lineage>
        <taxon>Eukaryota</taxon>
        <taxon>Fungi</taxon>
        <taxon>Dikarya</taxon>
        <taxon>Basidiomycota</taxon>
        <taxon>Agaricomycotina</taxon>
        <taxon>Agaricomycetes</taxon>
        <taxon>Polyporales</taxon>
        <taxon>Rhodofomes</taxon>
    </lineage>
</organism>